<dbReference type="Gene3D" id="3.40.47.10">
    <property type="match status" value="1"/>
</dbReference>
<comment type="catalytic activity">
    <reaction evidence="16">
        <text>a fatty acyl-[ACP] + malonyl-[ACP] + H(+) = a 3-oxoacyl-[ACP] + holo-[ACP] + CO2</text>
        <dbReference type="Rhea" id="RHEA:22836"/>
        <dbReference type="Rhea" id="RHEA-COMP:9623"/>
        <dbReference type="Rhea" id="RHEA-COMP:9685"/>
        <dbReference type="Rhea" id="RHEA-COMP:9916"/>
        <dbReference type="Rhea" id="RHEA-COMP:14125"/>
        <dbReference type="ChEBI" id="CHEBI:15378"/>
        <dbReference type="ChEBI" id="CHEBI:16526"/>
        <dbReference type="ChEBI" id="CHEBI:64479"/>
        <dbReference type="ChEBI" id="CHEBI:78449"/>
        <dbReference type="ChEBI" id="CHEBI:78776"/>
        <dbReference type="ChEBI" id="CHEBI:138651"/>
        <dbReference type="EC" id="2.3.1.41"/>
    </reaction>
    <physiologicalReaction direction="left-to-right" evidence="16">
        <dbReference type="Rhea" id="RHEA:22837"/>
    </physiologicalReaction>
</comment>
<protein>
    <recommendedName>
        <fullName evidence="12">3-oxoacyl-[acyl-carrier-protein] synthase 1</fullName>
        <ecNumber evidence="4">2.3.1.41</ecNumber>
    </recommendedName>
    <alternativeName>
        <fullName evidence="13">3-oxoacyl-[acyl-carrier-protein] synthase I</fullName>
    </alternativeName>
    <alternativeName>
        <fullName evidence="14">Beta-ketoacyl-ACP synthase I</fullName>
    </alternativeName>
</protein>
<sequence>MNRVVITGTGIYSCIGTSLEAVKESLFQGRSGIVLDAERKQFGYRSGLTGYVPRPELKGLLDRRARLMMPEQAEYAYMSTREALANAGVDQDYLDSKEVGLLFGNDSSAKPTIEATDIIREKKDTMLVGSGSVFQTMNSTVNMNLATIFKLKGVNFSVSAACASGSHAIGLGYMFIRNGLQDMVICGGAQEVNKFAMGNFDAIAAFSVKEDEPAKASRPFDRDRDGLVPSGGAATVILESLESAQRRGATILGEVLGYGFSSNGAHISNPSVDGPMRSLEMALRESGLNASDIGYINAHATSTPAGDASEAKALATIFESCKTPVSSTKSMTGHECWMAGASEIVYSMIMMQNDFIAPNINFENPDEDSARLNIISNTINKNFNIFLSNSFGFGGTNSSLVVRKWQ</sequence>
<keyword evidence="20" id="KW-1185">Reference proteome</keyword>
<dbReference type="SMART" id="SM00825">
    <property type="entry name" value="PKS_KS"/>
    <property type="match status" value="1"/>
</dbReference>
<dbReference type="PROSITE" id="PS00098">
    <property type="entry name" value="THIOLASE_1"/>
    <property type="match status" value="1"/>
</dbReference>
<dbReference type="PANTHER" id="PTHR11712:SF306">
    <property type="entry name" value="3-OXOACYL-[ACYL-CARRIER-PROTEIN] SYNTHASE 1"/>
    <property type="match status" value="1"/>
</dbReference>
<evidence type="ECO:0000256" key="9">
    <source>
        <dbReference type="ARBA" id="ARBA00023098"/>
    </source>
</evidence>
<keyword evidence="6" id="KW-0444">Lipid biosynthesis</keyword>
<evidence type="ECO:0000256" key="8">
    <source>
        <dbReference type="ARBA" id="ARBA00022832"/>
    </source>
</evidence>
<keyword evidence="7 17" id="KW-0808">Transferase</keyword>
<feature type="domain" description="Ketosynthase family 3 (KS3)" evidence="18">
    <location>
        <begin position="1"/>
        <end position="404"/>
    </location>
</feature>
<evidence type="ECO:0000256" key="13">
    <source>
        <dbReference type="ARBA" id="ARBA00041620"/>
    </source>
</evidence>
<evidence type="ECO:0000256" key="6">
    <source>
        <dbReference type="ARBA" id="ARBA00022516"/>
    </source>
</evidence>
<dbReference type="Pfam" id="PF02801">
    <property type="entry name" value="Ketoacyl-synt_C"/>
    <property type="match status" value="1"/>
</dbReference>
<comment type="subunit">
    <text evidence="3">Homodimer.</text>
</comment>
<evidence type="ECO:0000313" key="20">
    <source>
        <dbReference type="Proteomes" id="UP000679126"/>
    </source>
</evidence>
<dbReference type="PROSITE" id="PS52004">
    <property type="entry name" value="KS3_2"/>
    <property type="match status" value="1"/>
</dbReference>
<dbReference type="InterPro" id="IPR020841">
    <property type="entry name" value="PKS_Beta-ketoAc_synthase_dom"/>
</dbReference>
<dbReference type="SUPFAM" id="SSF53901">
    <property type="entry name" value="Thiolase-like"/>
    <property type="match status" value="2"/>
</dbReference>
<dbReference type="RefSeq" id="WP_209142866.1">
    <property type="nucleotide sequence ID" value="NZ_JAGHKP010000001.1"/>
</dbReference>
<evidence type="ECO:0000256" key="12">
    <source>
        <dbReference type="ARBA" id="ARBA00039450"/>
    </source>
</evidence>
<dbReference type="PANTHER" id="PTHR11712">
    <property type="entry name" value="POLYKETIDE SYNTHASE-RELATED"/>
    <property type="match status" value="1"/>
</dbReference>
<comment type="caution">
    <text evidence="19">The sequence shown here is derived from an EMBL/GenBank/DDBJ whole genome shotgun (WGS) entry which is preliminary data.</text>
</comment>
<dbReference type="InterPro" id="IPR014030">
    <property type="entry name" value="Ketoacyl_synth_N"/>
</dbReference>
<evidence type="ECO:0000256" key="4">
    <source>
        <dbReference type="ARBA" id="ARBA00013191"/>
    </source>
</evidence>
<evidence type="ECO:0000256" key="10">
    <source>
        <dbReference type="ARBA" id="ARBA00023160"/>
    </source>
</evidence>
<comment type="subcellular location">
    <subcellularLocation>
        <location evidence="1">Cytoplasm</location>
    </subcellularLocation>
</comment>
<evidence type="ECO:0000256" key="2">
    <source>
        <dbReference type="ARBA" id="ARBA00008467"/>
    </source>
</evidence>
<evidence type="ECO:0000256" key="1">
    <source>
        <dbReference type="ARBA" id="ARBA00004496"/>
    </source>
</evidence>
<dbReference type="InterPro" id="IPR016039">
    <property type="entry name" value="Thiolase-like"/>
</dbReference>
<evidence type="ECO:0000313" key="19">
    <source>
        <dbReference type="EMBL" id="MBO9151049.1"/>
    </source>
</evidence>
<evidence type="ECO:0000256" key="17">
    <source>
        <dbReference type="RuleBase" id="RU003694"/>
    </source>
</evidence>
<name>A0ABS3Y8P0_9BACT</name>
<dbReference type="InterPro" id="IPR018201">
    <property type="entry name" value="Ketoacyl_synth_AS"/>
</dbReference>
<dbReference type="Proteomes" id="UP000679126">
    <property type="component" value="Unassembled WGS sequence"/>
</dbReference>
<evidence type="ECO:0000256" key="5">
    <source>
        <dbReference type="ARBA" id="ARBA00022490"/>
    </source>
</evidence>
<comment type="similarity">
    <text evidence="2 17">Belongs to the thiolase-like superfamily. Beta-ketoacyl-ACP synthases family.</text>
</comment>
<keyword evidence="9" id="KW-0443">Lipid metabolism</keyword>
<dbReference type="InterPro" id="IPR014031">
    <property type="entry name" value="Ketoacyl_synth_C"/>
</dbReference>
<reference evidence="20" key="1">
    <citation type="submission" date="2021-03" db="EMBL/GenBank/DDBJ databases">
        <title>Assistant Professor.</title>
        <authorList>
            <person name="Huq M.A."/>
        </authorList>
    </citation>
    <scope>NUCLEOTIDE SEQUENCE [LARGE SCALE GENOMIC DNA]</scope>
    <source>
        <strain evidence="20">MAH-28</strain>
    </source>
</reference>
<keyword evidence="8" id="KW-0276">Fatty acid metabolism</keyword>
<dbReference type="InterPro" id="IPR020615">
    <property type="entry name" value="Thiolase_acyl_enz_int_AS"/>
</dbReference>
<dbReference type="EMBL" id="JAGHKP010000001">
    <property type="protein sequence ID" value="MBO9151049.1"/>
    <property type="molecule type" value="Genomic_DNA"/>
</dbReference>
<accession>A0ABS3Y8P0</accession>
<evidence type="ECO:0000256" key="11">
    <source>
        <dbReference type="ARBA" id="ARBA00023315"/>
    </source>
</evidence>
<keyword evidence="10" id="KW-0275">Fatty acid biosynthesis</keyword>
<evidence type="ECO:0000256" key="14">
    <source>
        <dbReference type="ARBA" id="ARBA00042143"/>
    </source>
</evidence>
<dbReference type="InterPro" id="IPR000794">
    <property type="entry name" value="Beta-ketoacyl_synthase"/>
</dbReference>
<keyword evidence="5" id="KW-0963">Cytoplasm</keyword>
<dbReference type="PROSITE" id="PS00606">
    <property type="entry name" value="KS3_1"/>
    <property type="match status" value="1"/>
</dbReference>
<evidence type="ECO:0000256" key="15">
    <source>
        <dbReference type="ARBA" id="ARBA00048121"/>
    </source>
</evidence>
<keyword evidence="11" id="KW-0012">Acyltransferase</keyword>
<evidence type="ECO:0000256" key="16">
    <source>
        <dbReference type="ARBA" id="ARBA00048506"/>
    </source>
</evidence>
<dbReference type="Pfam" id="PF00109">
    <property type="entry name" value="ketoacyl-synt"/>
    <property type="match status" value="1"/>
</dbReference>
<gene>
    <name evidence="19" type="ORF">J7I43_02450</name>
</gene>
<evidence type="ECO:0000256" key="7">
    <source>
        <dbReference type="ARBA" id="ARBA00022679"/>
    </source>
</evidence>
<organism evidence="19 20">
    <name type="scientific">Chitinophaga chungangae</name>
    <dbReference type="NCBI Taxonomy" id="2821488"/>
    <lineage>
        <taxon>Bacteria</taxon>
        <taxon>Pseudomonadati</taxon>
        <taxon>Bacteroidota</taxon>
        <taxon>Chitinophagia</taxon>
        <taxon>Chitinophagales</taxon>
        <taxon>Chitinophagaceae</taxon>
        <taxon>Chitinophaga</taxon>
    </lineage>
</organism>
<dbReference type="CDD" id="cd00834">
    <property type="entry name" value="KAS_I_II"/>
    <property type="match status" value="1"/>
</dbReference>
<evidence type="ECO:0000256" key="3">
    <source>
        <dbReference type="ARBA" id="ARBA00011738"/>
    </source>
</evidence>
<comment type="catalytic activity">
    <reaction evidence="15">
        <text>(3Z)-decenoyl-[ACP] + malonyl-[ACP] + H(+) = 3-oxo-(5Z)-dodecenoyl-[ACP] + holo-[ACP] + CO2</text>
        <dbReference type="Rhea" id="RHEA:54940"/>
        <dbReference type="Rhea" id="RHEA-COMP:9623"/>
        <dbReference type="Rhea" id="RHEA-COMP:9685"/>
        <dbReference type="Rhea" id="RHEA-COMP:9927"/>
        <dbReference type="Rhea" id="RHEA-COMP:14042"/>
        <dbReference type="ChEBI" id="CHEBI:15378"/>
        <dbReference type="ChEBI" id="CHEBI:16526"/>
        <dbReference type="ChEBI" id="CHEBI:64479"/>
        <dbReference type="ChEBI" id="CHEBI:78449"/>
        <dbReference type="ChEBI" id="CHEBI:78798"/>
        <dbReference type="ChEBI" id="CHEBI:138410"/>
    </reaction>
    <physiologicalReaction direction="left-to-right" evidence="15">
        <dbReference type="Rhea" id="RHEA:54941"/>
    </physiologicalReaction>
</comment>
<dbReference type="EC" id="2.3.1.41" evidence="4"/>
<proteinExistence type="inferred from homology"/>
<evidence type="ECO:0000259" key="18">
    <source>
        <dbReference type="PROSITE" id="PS52004"/>
    </source>
</evidence>